<dbReference type="CDD" id="cd01299">
    <property type="entry name" value="Met_dep_hydrolase_A"/>
    <property type="match status" value="1"/>
</dbReference>
<reference evidence="3 4" key="1">
    <citation type="submission" date="2020-03" db="EMBL/GenBank/DDBJ databases">
        <title>Propioniciclava sp. nov., isolated from Hydrophilus acuminatus.</title>
        <authorList>
            <person name="Hyun D.-W."/>
            <person name="Bae J.-W."/>
        </authorList>
    </citation>
    <scope>NUCLEOTIDE SEQUENCE [LARGE SCALE GENOMIC DNA]</scope>
    <source>
        <strain evidence="3 4">HDW11</strain>
    </source>
</reference>
<organism evidence="3 4">
    <name type="scientific">Propioniciclava coleopterorum</name>
    <dbReference type="NCBI Taxonomy" id="2714937"/>
    <lineage>
        <taxon>Bacteria</taxon>
        <taxon>Bacillati</taxon>
        <taxon>Actinomycetota</taxon>
        <taxon>Actinomycetes</taxon>
        <taxon>Propionibacteriales</taxon>
        <taxon>Propionibacteriaceae</taxon>
        <taxon>Propioniciclava</taxon>
    </lineage>
</organism>
<dbReference type="InterPro" id="IPR051781">
    <property type="entry name" value="Metallo-dep_Hydrolase"/>
</dbReference>
<dbReference type="PANTHER" id="PTHR43135">
    <property type="entry name" value="ALPHA-D-RIBOSE 1-METHYLPHOSPHONATE 5-TRIPHOSPHATE DIPHOSPHATASE"/>
    <property type="match status" value="1"/>
</dbReference>
<dbReference type="Gene3D" id="3.20.20.140">
    <property type="entry name" value="Metal-dependent hydrolases"/>
    <property type="match status" value="1"/>
</dbReference>
<evidence type="ECO:0000256" key="1">
    <source>
        <dbReference type="SAM" id="MobiDB-lite"/>
    </source>
</evidence>
<dbReference type="PANTHER" id="PTHR43135:SF3">
    <property type="entry name" value="ALPHA-D-RIBOSE 1-METHYLPHOSPHONATE 5-TRIPHOSPHATE DIPHOSPHATASE"/>
    <property type="match status" value="1"/>
</dbReference>
<feature type="compositionally biased region" description="Basic and acidic residues" evidence="1">
    <location>
        <begin position="1"/>
        <end position="12"/>
    </location>
</feature>
<gene>
    <name evidence="3" type="ORF">G7070_05625</name>
</gene>
<keyword evidence="4" id="KW-1185">Reference proteome</keyword>
<accession>A0A6G7YB36</accession>
<dbReference type="InterPro" id="IPR032466">
    <property type="entry name" value="Metal_Hydrolase"/>
</dbReference>
<dbReference type="InterPro" id="IPR057744">
    <property type="entry name" value="OTAase-like"/>
</dbReference>
<dbReference type="Gene3D" id="2.30.40.10">
    <property type="entry name" value="Urease, subunit C, domain 1"/>
    <property type="match status" value="1"/>
</dbReference>
<dbReference type="GO" id="GO:0016810">
    <property type="term" value="F:hydrolase activity, acting on carbon-nitrogen (but not peptide) bonds"/>
    <property type="evidence" value="ECO:0007669"/>
    <property type="project" value="InterPro"/>
</dbReference>
<name>A0A6G7YB36_9ACTN</name>
<dbReference type="Proteomes" id="UP000501058">
    <property type="component" value="Chromosome"/>
</dbReference>
<dbReference type="KEGG" id="prv:G7070_05625"/>
<proteinExistence type="predicted"/>
<keyword evidence="3" id="KW-0378">Hydrolase</keyword>
<feature type="region of interest" description="Disordered" evidence="1">
    <location>
        <begin position="1"/>
        <end position="26"/>
    </location>
</feature>
<dbReference type="InterPro" id="IPR006680">
    <property type="entry name" value="Amidohydro-rel"/>
</dbReference>
<dbReference type="SUPFAM" id="SSF51338">
    <property type="entry name" value="Composite domain of metallo-dependent hydrolases"/>
    <property type="match status" value="1"/>
</dbReference>
<dbReference type="Pfam" id="PF01979">
    <property type="entry name" value="Amidohydro_1"/>
    <property type="match status" value="1"/>
</dbReference>
<dbReference type="AlphaFoldDB" id="A0A6G7YB36"/>
<feature type="domain" description="Amidohydrolase-related" evidence="2">
    <location>
        <begin position="81"/>
        <end position="430"/>
    </location>
</feature>
<evidence type="ECO:0000313" key="4">
    <source>
        <dbReference type="Proteomes" id="UP000501058"/>
    </source>
</evidence>
<evidence type="ECO:0000313" key="3">
    <source>
        <dbReference type="EMBL" id="QIK73827.1"/>
    </source>
</evidence>
<protein>
    <submittedName>
        <fullName evidence="3">Amidohydrolase family protein</fullName>
    </submittedName>
</protein>
<evidence type="ECO:0000259" key="2">
    <source>
        <dbReference type="Pfam" id="PF01979"/>
    </source>
</evidence>
<sequence length="434" mass="45267">MESGIRCRDAGHRPPGVSAPPSRGESHVSTIAFTNAHVFDGREFLEGRNDVVVSDGVVVASGPNAAASHAGAQVVDLDGNTLLPGLIDLHVHMAAENAGSMGIINDPYSLSYFRSVGYLEKTLKIGITTVRDAGGADLGMKTAVESGLIKGPRMRLAINIMSQTGGHGDGHRPSGLDIPLMPQTPGRPLAIADGPDECRKVARTLFRAGADHIKICTSGGVLSPTDDPRHPQFTVDEIKAIVEEAEAHGSYVMAHAQGTGGIQNALRGGVRTIEHGIYLDEPTIELFLEKDAWLVPTLVAPLMVVRAADRPNSGLADNVVAKARMVLETHQASFRAAHEAGVNIAMGTDTGVGPHGSNLEELSLMHTVGGMTLAEVLRASTSDAAAFVGMPVGALTEGSYGDAVVLNGTLTDAAQLADLGSMIQQVYLAGQPQL</sequence>
<dbReference type="SUPFAM" id="SSF51556">
    <property type="entry name" value="Metallo-dependent hydrolases"/>
    <property type="match status" value="1"/>
</dbReference>
<dbReference type="EMBL" id="CP049865">
    <property type="protein sequence ID" value="QIK73827.1"/>
    <property type="molecule type" value="Genomic_DNA"/>
</dbReference>
<dbReference type="InterPro" id="IPR011059">
    <property type="entry name" value="Metal-dep_hydrolase_composite"/>
</dbReference>